<dbReference type="GeneID" id="12448210"/>
<evidence type="ECO:0000313" key="4">
    <source>
        <dbReference type="EMBL" id="CCC41165.1"/>
    </source>
</evidence>
<dbReference type="SUPFAM" id="SSF53448">
    <property type="entry name" value="Nucleotide-diphospho-sugar transferases"/>
    <property type="match status" value="1"/>
</dbReference>
<gene>
    <name evidence="4" type="primary">graD5</name>
    <name evidence="4" type="ordered locus">Hqrw_3398</name>
</gene>
<dbReference type="InterPro" id="IPR029044">
    <property type="entry name" value="Nucleotide-diphossugar_trans"/>
</dbReference>
<dbReference type="RefSeq" id="WP_014556600.1">
    <property type="nucleotide sequence ID" value="NC_017459.1"/>
</dbReference>
<dbReference type="AlphaFoldDB" id="G0LM45"/>
<dbReference type="PANTHER" id="PTHR43584">
    <property type="entry name" value="NUCLEOTIDYL TRANSFERASE"/>
    <property type="match status" value="1"/>
</dbReference>
<keyword evidence="1 4" id="KW-0808">Transferase</keyword>
<dbReference type="EC" id="2.7.7.-" evidence="4"/>
<sequence>MHAVVPAAGQGTRLGELTDNQPKGLVDIGGQSLLAYVLNTAIEAGADELIVIIGYEAAQIIDRFGDVFDGVPITYIHQREQLGLGHAVLQAESQIDGDFLLVNGDNVFTGSVRPIVDASERFDAVLGVEKVSPAVAQTTGVIQTDQTGNVSSIVEKPADPSSTLVTTGCYLLPEEIFMACELLQPSAEGEYQLSEAVGLLVHAGYDVGTVQVGKRINVNTPGDVEDAEDLVRR</sequence>
<dbReference type="InterPro" id="IPR005835">
    <property type="entry name" value="NTP_transferase_dom"/>
</dbReference>
<dbReference type="EMBL" id="FR746099">
    <property type="protein sequence ID" value="CCC41165.1"/>
    <property type="molecule type" value="Genomic_DNA"/>
</dbReference>
<dbReference type="Proteomes" id="UP000007954">
    <property type="component" value="Chromosome"/>
</dbReference>
<reference evidence="4 5" key="1">
    <citation type="journal article" date="2011" name="PLoS ONE">
        <title>Haloquadratum walsbyi: limited diversity in a global pond.</title>
        <authorList>
            <person name="Dyall-Smith M."/>
            <person name="Pfeiffer F."/>
            <person name="Klee K."/>
            <person name="Palm P."/>
            <person name="Gross K."/>
            <person name="Schuster S.C."/>
            <person name="Rampp M."/>
            <person name="Oesterhelt D."/>
        </authorList>
    </citation>
    <scope>NUCLEOTIDE SEQUENCE [LARGE SCALE GENOMIC DNA]</scope>
    <source>
        <strain evidence="5">DSM 16854 / JCM 12705 / C23</strain>
    </source>
</reference>
<organism evidence="4 5">
    <name type="scientific">Haloquadratum walsbyi (strain DSM 16854 / JCM 12705 / C23)</name>
    <dbReference type="NCBI Taxonomy" id="768065"/>
    <lineage>
        <taxon>Archaea</taxon>
        <taxon>Methanobacteriati</taxon>
        <taxon>Methanobacteriota</taxon>
        <taxon>Stenosarchaea group</taxon>
        <taxon>Halobacteria</taxon>
        <taxon>Halobacteriales</taxon>
        <taxon>Haloferacaceae</taxon>
        <taxon>Haloquadratum</taxon>
    </lineage>
</organism>
<dbReference type="Pfam" id="PF00483">
    <property type="entry name" value="NTP_transferase"/>
    <property type="match status" value="1"/>
</dbReference>
<evidence type="ECO:0000256" key="2">
    <source>
        <dbReference type="ARBA" id="ARBA00022695"/>
    </source>
</evidence>
<keyword evidence="2 4" id="KW-0548">Nucleotidyltransferase</keyword>
<dbReference type="HOGENOM" id="CLU_029499_2_0_2"/>
<proteinExistence type="predicted"/>
<protein>
    <submittedName>
        <fullName evidence="4">Sugar nucleotidyltransferase</fullName>
        <ecNumber evidence="4">2.7.7.-</ecNumber>
    </submittedName>
</protein>
<dbReference type="KEGG" id="hwc:Hqrw_3398"/>
<feature type="domain" description="Nucleotidyl transferase" evidence="3">
    <location>
        <begin position="3"/>
        <end position="208"/>
    </location>
</feature>
<name>G0LM45_HALWC</name>
<evidence type="ECO:0000259" key="3">
    <source>
        <dbReference type="Pfam" id="PF00483"/>
    </source>
</evidence>
<dbReference type="InterPro" id="IPR050065">
    <property type="entry name" value="GlmU-like"/>
</dbReference>
<dbReference type="PANTHER" id="PTHR43584:SF8">
    <property type="entry name" value="N-ACETYLMURAMATE ALPHA-1-PHOSPHATE URIDYLYLTRANSFERASE"/>
    <property type="match status" value="1"/>
</dbReference>
<evidence type="ECO:0000256" key="1">
    <source>
        <dbReference type="ARBA" id="ARBA00022679"/>
    </source>
</evidence>
<dbReference type="CDD" id="cd04181">
    <property type="entry name" value="NTP_transferase"/>
    <property type="match status" value="1"/>
</dbReference>
<dbReference type="OrthoDB" id="15372at2157"/>
<accession>G0LM45</accession>
<dbReference type="GO" id="GO:0016779">
    <property type="term" value="F:nucleotidyltransferase activity"/>
    <property type="evidence" value="ECO:0007669"/>
    <property type="project" value="UniProtKB-KW"/>
</dbReference>
<dbReference type="Gene3D" id="3.90.550.10">
    <property type="entry name" value="Spore Coat Polysaccharide Biosynthesis Protein SpsA, Chain A"/>
    <property type="match status" value="1"/>
</dbReference>
<evidence type="ECO:0000313" key="5">
    <source>
        <dbReference type="Proteomes" id="UP000007954"/>
    </source>
</evidence>